<dbReference type="GO" id="GO:0008168">
    <property type="term" value="F:methyltransferase activity"/>
    <property type="evidence" value="ECO:0007669"/>
    <property type="project" value="UniProtKB-KW"/>
</dbReference>
<dbReference type="InterPro" id="IPR029063">
    <property type="entry name" value="SAM-dependent_MTases_sf"/>
</dbReference>
<dbReference type="InterPro" id="IPR041698">
    <property type="entry name" value="Methyltransf_25"/>
</dbReference>
<dbReference type="Proteomes" id="UP000318937">
    <property type="component" value="Unassembled WGS sequence"/>
</dbReference>
<dbReference type="AlphaFoldDB" id="A0A544T5S1"/>
<dbReference type="CDD" id="cd02440">
    <property type="entry name" value="AdoMet_MTases"/>
    <property type="match status" value="1"/>
</dbReference>
<comment type="caution">
    <text evidence="2">The sequence shown here is derived from an EMBL/GenBank/DDBJ whole genome shotgun (WGS) entry which is preliminary data.</text>
</comment>
<name>A0A544T5S1_9BACI</name>
<dbReference type="SUPFAM" id="SSF53335">
    <property type="entry name" value="S-adenosyl-L-methionine-dependent methyltransferases"/>
    <property type="match status" value="1"/>
</dbReference>
<accession>A0A544T5S1</accession>
<reference evidence="2 3" key="1">
    <citation type="submission" date="2019-05" db="EMBL/GenBank/DDBJ databases">
        <title>Psychrobacillus vulpis sp. nov., a new species isolated from feces of a red fox that inhabits in The Tablas de Daimiel Natural Park, Albacete, Spain.</title>
        <authorList>
            <person name="Rodriguez M."/>
            <person name="Reina J.C."/>
            <person name="Bejar V."/>
            <person name="Llamas I."/>
        </authorList>
    </citation>
    <scope>NUCLEOTIDE SEQUENCE [LARGE SCALE GENOMIC DNA]</scope>
    <source>
        <strain evidence="2 3">NHI-2</strain>
    </source>
</reference>
<keyword evidence="3" id="KW-1185">Reference proteome</keyword>
<dbReference type="Pfam" id="PF13649">
    <property type="entry name" value="Methyltransf_25"/>
    <property type="match status" value="1"/>
</dbReference>
<evidence type="ECO:0000259" key="1">
    <source>
        <dbReference type="Pfam" id="PF13649"/>
    </source>
</evidence>
<proteinExistence type="predicted"/>
<keyword evidence="2" id="KW-0489">Methyltransferase</keyword>
<gene>
    <name evidence="2" type="ORF">FG383_13130</name>
</gene>
<evidence type="ECO:0000313" key="2">
    <source>
        <dbReference type="EMBL" id="TQR12812.1"/>
    </source>
</evidence>
<dbReference type="EMBL" id="VDGG01000026">
    <property type="protein sequence ID" value="TQR12812.1"/>
    <property type="molecule type" value="Genomic_DNA"/>
</dbReference>
<evidence type="ECO:0000313" key="3">
    <source>
        <dbReference type="Proteomes" id="UP000318937"/>
    </source>
</evidence>
<dbReference type="PANTHER" id="PTHR44068">
    <property type="entry name" value="ZGC:194242"/>
    <property type="match status" value="1"/>
</dbReference>
<dbReference type="GO" id="GO:0032259">
    <property type="term" value="P:methylation"/>
    <property type="evidence" value="ECO:0007669"/>
    <property type="project" value="UniProtKB-KW"/>
</dbReference>
<dbReference type="OrthoDB" id="43862at2"/>
<protein>
    <submittedName>
        <fullName evidence="2">Methyltransferase domain-containing protein</fullName>
    </submittedName>
</protein>
<sequence>MANMYLDLLAYFGVGSAHPGGFRLTQSILENEKILPVETVLDVGCGTGQTAAFLAKKFHCQVTAIDKHPIMVEKAEERFKNNNPPIKVIEGDAENLSFADDSFDFAIAESVIVFTNISKTLDELARVLKNTGRMIIIEMVVEPNLPIDLQKEIQNLYGICEVLREEEWISRLHQAGFTKIEMIKTPSTLSPSELQDVNQSENIQSKFYDLWEIHHQFIVQNHHFIGYRVFKCHLSS</sequence>
<organism evidence="2 3">
    <name type="scientific">Psychrobacillus soli</name>
    <dbReference type="NCBI Taxonomy" id="1543965"/>
    <lineage>
        <taxon>Bacteria</taxon>
        <taxon>Bacillati</taxon>
        <taxon>Bacillota</taxon>
        <taxon>Bacilli</taxon>
        <taxon>Bacillales</taxon>
        <taxon>Bacillaceae</taxon>
        <taxon>Psychrobacillus</taxon>
    </lineage>
</organism>
<feature type="domain" description="Methyltransferase" evidence="1">
    <location>
        <begin position="40"/>
        <end position="132"/>
    </location>
</feature>
<keyword evidence="2" id="KW-0808">Transferase</keyword>
<dbReference type="Gene3D" id="3.40.50.150">
    <property type="entry name" value="Vaccinia Virus protein VP39"/>
    <property type="match status" value="1"/>
</dbReference>
<dbReference type="InterPro" id="IPR050447">
    <property type="entry name" value="Erg6_SMT_methyltransf"/>
</dbReference>
<dbReference type="PANTHER" id="PTHR44068:SF11">
    <property type="entry name" value="GERANYL DIPHOSPHATE 2-C-METHYLTRANSFERASE"/>
    <property type="match status" value="1"/>
</dbReference>